<dbReference type="AlphaFoldDB" id="A0A4Z2EHC9"/>
<dbReference type="Proteomes" id="UP000314294">
    <property type="component" value="Unassembled WGS sequence"/>
</dbReference>
<dbReference type="EMBL" id="SRLO01007128">
    <property type="protein sequence ID" value="TNN28229.1"/>
    <property type="molecule type" value="Genomic_DNA"/>
</dbReference>
<comment type="caution">
    <text evidence="2">The sequence shown here is derived from an EMBL/GenBank/DDBJ whole genome shotgun (WGS) entry which is preliminary data.</text>
</comment>
<accession>A0A4Z2EHC9</accession>
<dbReference type="OrthoDB" id="5799458at2759"/>
<name>A0A4Z2EHC9_9TELE</name>
<feature type="compositionally biased region" description="Basic and acidic residues" evidence="1">
    <location>
        <begin position="96"/>
        <end position="161"/>
    </location>
</feature>
<keyword evidence="3" id="KW-1185">Reference proteome</keyword>
<feature type="region of interest" description="Disordered" evidence="1">
    <location>
        <begin position="96"/>
        <end position="180"/>
    </location>
</feature>
<organism evidence="2 3">
    <name type="scientific">Liparis tanakae</name>
    <name type="common">Tanaka's snailfish</name>
    <dbReference type="NCBI Taxonomy" id="230148"/>
    <lineage>
        <taxon>Eukaryota</taxon>
        <taxon>Metazoa</taxon>
        <taxon>Chordata</taxon>
        <taxon>Craniata</taxon>
        <taxon>Vertebrata</taxon>
        <taxon>Euteleostomi</taxon>
        <taxon>Actinopterygii</taxon>
        <taxon>Neopterygii</taxon>
        <taxon>Teleostei</taxon>
        <taxon>Neoteleostei</taxon>
        <taxon>Acanthomorphata</taxon>
        <taxon>Eupercaria</taxon>
        <taxon>Perciformes</taxon>
        <taxon>Cottioidei</taxon>
        <taxon>Cottales</taxon>
        <taxon>Liparidae</taxon>
        <taxon>Liparis</taxon>
    </lineage>
</organism>
<proteinExistence type="predicted"/>
<sequence length="195" mass="23755">MILCQVEELEREMEEQEVQASVALQEETRKLRVQNQELRHQLVALQVQSPAVQDLNQELNQELNQDLNQDLNQEQQNLKTKLSQLQAELLQVQHLREQEQQRRSRELEEEQRRSRELEEQQRRSRELEEEQRRSRELEEEQRRSRELEEEQRRSRELEEALRLQAQQSSSHISMKQVRGQRSPGWLRATDWFRVT</sequence>
<evidence type="ECO:0000313" key="3">
    <source>
        <dbReference type="Proteomes" id="UP000314294"/>
    </source>
</evidence>
<protein>
    <submittedName>
        <fullName evidence="2">Uncharacterized protein</fullName>
    </submittedName>
</protein>
<evidence type="ECO:0000313" key="2">
    <source>
        <dbReference type="EMBL" id="TNN28229.1"/>
    </source>
</evidence>
<evidence type="ECO:0000256" key="1">
    <source>
        <dbReference type="SAM" id="MobiDB-lite"/>
    </source>
</evidence>
<gene>
    <name evidence="2" type="ORF">EYF80_061623</name>
</gene>
<reference evidence="2 3" key="1">
    <citation type="submission" date="2019-03" db="EMBL/GenBank/DDBJ databases">
        <title>First draft genome of Liparis tanakae, snailfish: a comprehensive survey of snailfish specific genes.</title>
        <authorList>
            <person name="Kim W."/>
            <person name="Song I."/>
            <person name="Jeong J.-H."/>
            <person name="Kim D."/>
            <person name="Kim S."/>
            <person name="Ryu S."/>
            <person name="Song J.Y."/>
            <person name="Lee S.K."/>
        </authorList>
    </citation>
    <scope>NUCLEOTIDE SEQUENCE [LARGE SCALE GENOMIC DNA]</scope>
    <source>
        <tissue evidence="2">Muscle</tissue>
    </source>
</reference>